<dbReference type="HOGENOM" id="CLU_2872715_0_0_12"/>
<protein>
    <submittedName>
        <fullName evidence="1">Uncharacterized protein</fullName>
    </submittedName>
</protein>
<gene>
    <name evidence="1" type="ORF">BSPA14S_PA0111</name>
</gene>
<name>B9X9H0_9SPIR</name>
<dbReference type="Proteomes" id="UP000003481">
    <property type="component" value="Unassembled WGS sequence"/>
</dbReference>
<dbReference type="RefSeq" id="WP_006434281.1">
    <property type="nucleotide sequence ID" value="NZ_ABKB02000034.1"/>
</dbReference>
<proteinExistence type="predicted"/>
<reference evidence="1 2" key="1">
    <citation type="submission" date="2009-02" db="EMBL/GenBank/DDBJ databases">
        <authorList>
            <person name="Fraser-Liggett C.M."/>
            <person name="Mongodin E.F."/>
            <person name="Casjens B."/>
            <person name="Dunn J."/>
            <person name="Luft B."/>
            <person name="Qiu W."/>
            <person name="Schutzer S."/>
            <person name="Sebastian Y."/>
        </authorList>
    </citation>
    <scope>NUCLEOTIDE SEQUENCE [LARGE SCALE GENOMIC DNA]</scope>
    <source>
        <strain evidence="1 2">A14S</strain>
        <plasmid evidence="1">unnamed</plasmid>
    </source>
</reference>
<sequence length="63" mass="7489">RGGVFKANYYGSQEGEFYENINIETKIKTINDSQFIIFLGMDYTYAILLKEFKGNLKRIWNKR</sequence>
<dbReference type="EMBL" id="ABKB02000034">
    <property type="protein sequence ID" value="EEF83980.1"/>
    <property type="molecule type" value="Genomic_DNA"/>
</dbReference>
<feature type="non-terminal residue" evidence="1">
    <location>
        <position position="1"/>
    </location>
</feature>
<evidence type="ECO:0000313" key="1">
    <source>
        <dbReference type="EMBL" id="EEF83980.1"/>
    </source>
</evidence>
<evidence type="ECO:0000313" key="2">
    <source>
        <dbReference type="Proteomes" id="UP000003481"/>
    </source>
</evidence>
<geneLocation type="plasmid" evidence="1">
    <name>unnamed</name>
</geneLocation>
<organism evidence="1 2">
    <name type="scientific">Borreliella spielmanii A14S</name>
    <dbReference type="NCBI Taxonomy" id="498742"/>
    <lineage>
        <taxon>Bacteria</taxon>
        <taxon>Pseudomonadati</taxon>
        <taxon>Spirochaetota</taxon>
        <taxon>Spirochaetia</taxon>
        <taxon>Spirochaetales</taxon>
        <taxon>Borreliaceae</taxon>
        <taxon>Borreliella</taxon>
    </lineage>
</organism>
<accession>B9X9H0</accession>
<comment type="caution">
    <text evidence="1">The sequence shown here is derived from an EMBL/GenBank/DDBJ whole genome shotgun (WGS) entry which is preliminary data.</text>
</comment>
<keyword evidence="1" id="KW-0614">Plasmid</keyword>
<dbReference type="InterPro" id="IPR003483">
    <property type="entry name" value="OspEF"/>
</dbReference>
<dbReference type="Pfam" id="PF02471">
    <property type="entry name" value="OspE"/>
    <property type="match status" value="1"/>
</dbReference>
<dbReference type="AlphaFoldDB" id="B9X9H0"/>